<reference evidence="2 3" key="1">
    <citation type="submission" date="2023-03" db="EMBL/GenBank/DDBJ databases">
        <authorList>
            <person name="Kaur S."/>
            <person name="Espinosa-Saiz D."/>
            <person name="Velazquez E."/>
            <person name="Menendez E."/>
            <person name="diCenzo G.C."/>
        </authorList>
    </citation>
    <scope>NUCLEOTIDE SEQUENCE [LARGE SCALE GENOMIC DNA]</scope>
    <source>
        <strain evidence="2 3">LMG 27395</strain>
    </source>
</reference>
<gene>
    <name evidence="2" type="ORF">PYH38_001558</name>
</gene>
<sequence length="291" mass="31109">MEHLMTSPLRNAGSVARHIDAPNFSIKVGGTAFAYRDLGPLGGVPVILLNHWGAVLDNFDPRIVDGLASKHRVVATNYRGIGASGGTAPVTIDEMARDAIALIRALGFEKVDLLGFSLGGFVAQDVALKAPHLVRKLILAGTGPAGGTGIDKVGAVSWPLIVKGLLTLRDPKTYLFFTSTANGRRAAKAFLSRLKERKTGRDKGPTSRAFLRQLKAITAWGRQAPQDLGSIRIPVLIANGDQDKMVPSSNTYDLARRIPGSQLVIYEDAGHGGIFQNHADFVRKSLLFLGA</sequence>
<accession>A0ABY8CS50</accession>
<evidence type="ECO:0000259" key="1">
    <source>
        <dbReference type="Pfam" id="PF00561"/>
    </source>
</evidence>
<keyword evidence="3" id="KW-1185">Reference proteome</keyword>
<dbReference type="InterPro" id="IPR050471">
    <property type="entry name" value="AB_hydrolase"/>
</dbReference>
<organism evidence="2 3">
    <name type="scientific">Sinorhizobium numidicum</name>
    <dbReference type="NCBI Taxonomy" id="680248"/>
    <lineage>
        <taxon>Bacteria</taxon>
        <taxon>Pseudomonadati</taxon>
        <taxon>Pseudomonadota</taxon>
        <taxon>Alphaproteobacteria</taxon>
        <taxon>Hyphomicrobiales</taxon>
        <taxon>Rhizobiaceae</taxon>
        <taxon>Sinorhizobium/Ensifer group</taxon>
        <taxon>Sinorhizobium</taxon>
    </lineage>
</organism>
<name>A0ABY8CS50_9HYPH</name>
<dbReference type="SUPFAM" id="SSF53474">
    <property type="entry name" value="alpha/beta-Hydrolases"/>
    <property type="match status" value="1"/>
</dbReference>
<dbReference type="PANTHER" id="PTHR43433">
    <property type="entry name" value="HYDROLASE, ALPHA/BETA FOLD FAMILY PROTEIN"/>
    <property type="match status" value="1"/>
</dbReference>
<evidence type="ECO:0000313" key="3">
    <source>
        <dbReference type="Proteomes" id="UP001235547"/>
    </source>
</evidence>
<proteinExistence type="predicted"/>
<dbReference type="GO" id="GO:0016787">
    <property type="term" value="F:hydrolase activity"/>
    <property type="evidence" value="ECO:0007669"/>
    <property type="project" value="UniProtKB-KW"/>
</dbReference>
<dbReference type="Gene3D" id="3.40.50.1820">
    <property type="entry name" value="alpha/beta hydrolase"/>
    <property type="match status" value="1"/>
</dbReference>
<dbReference type="PRINTS" id="PR00111">
    <property type="entry name" value="ABHYDROLASE"/>
</dbReference>
<dbReference type="InterPro" id="IPR029058">
    <property type="entry name" value="AB_hydrolase_fold"/>
</dbReference>
<dbReference type="PANTHER" id="PTHR43433:SF5">
    <property type="entry name" value="AB HYDROLASE-1 DOMAIN-CONTAINING PROTEIN"/>
    <property type="match status" value="1"/>
</dbReference>
<dbReference type="Proteomes" id="UP001235547">
    <property type="component" value="Chromosome 2"/>
</dbReference>
<evidence type="ECO:0000313" key="2">
    <source>
        <dbReference type="EMBL" id="WEX80155.1"/>
    </source>
</evidence>
<keyword evidence="2" id="KW-0378">Hydrolase</keyword>
<protein>
    <submittedName>
        <fullName evidence="2">Alpha/beta hydrolase</fullName>
    </submittedName>
</protein>
<feature type="domain" description="AB hydrolase-1" evidence="1">
    <location>
        <begin position="45"/>
        <end position="276"/>
    </location>
</feature>
<dbReference type="EMBL" id="CP120370">
    <property type="protein sequence ID" value="WEX80155.1"/>
    <property type="molecule type" value="Genomic_DNA"/>
</dbReference>
<dbReference type="Pfam" id="PF00561">
    <property type="entry name" value="Abhydrolase_1"/>
    <property type="match status" value="1"/>
</dbReference>
<dbReference type="InterPro" id="IPR000073">
    <property type="entry name" value="AB_hydrolase_1"/>
</dbReference>